<comment type="caution">
    <text evidence="1">The sequence shown here is derived from an EMBL/GenBank/DDBJ whole genome shotgun (WGS) entry which is preliminary data.</text>
</comment>
<sequence length="173" mass="18555">MFLAVMNAHAPAAQAADNSALEQGGSFTNRSGMTLHAVGLCIVGETRLVGLECLPVDIARVHVGHDDPPVGHGHLDLRDAAARPRPSTCSTVDEGASISRIMQDLEDASVPRRRPYQFVFVRSLAQSPREQDPFVEEKLDGSGCAAQTLEGGKHHTECGLHLSVRVERERGVG</sequence>
<protein>
    <submittedName>
        <fullName evidence="1">Uncharacterized protein</fullName>
    </submittedName>
</protein>
<name>A0A1J5PFV5_9ZZZZ</name>
<dbReference type="AlphaFoldDB" id="A0A1J5PFV5"/>
<accession>A0A1J5PFV5</accession>
<evidence type="ECO:0000313" key="1">
    <source>
        <dbReference type="EMBL" id="OIQ69664.1"/>
    </source>
</evidence>
<organism evidence="1">
    <name type="scientific">mine drainage metagenome</name>
    <dbReference type="NCBI Taxonomy" id="410659"/>
    <lineage>
        <taxon>unclassified sequences</taxon>
        <taxon>metagenomes</taxon>
        <taxon>ecological metagenomes</taxon>
    </lineage>
</organism>
<dbReference type="EMBL" id="MLJW01004599">
    <property type="protein sequence ID" value="OIQ69664.1"/>
    <property type="molecule type" value="Genomic_DNA"/>
</dbReference>
<proteinExistence type="predicted"/>
<reference evidence="1" key="1">
    <citation type="submission" date="2016-10" db="EMBL/GenBank/DDBJ databases">
        <title>Sequence of Gallionella enrichment culture.</title>
        <authorList>
            <person name="Poehlein A."/>
            <person name="Muehling M."/>
            <person name="Daniel R."/>
        </authorList>
    </citation>
    <scope>NUCLEOTIDE SEQUENCE</scope>
</reference>
<gene>
    <name evidence="1" type="ORF">GALL_487340</name>
</gene>